<keyword evidence="3" id="KW-1133">Transmembrane helix</keyword>
<sequence>MQICSIDRTSMSIALLPMSQQYKWDGTDKGAISSAFSWGHAVTNLLGGWACFLLSPKDVLSIGVVVSAHVFHLATVW</sequence>
<proteinExistence type="predicted"/>
<evidence type="ECO:0000313" key="6">
    <source>
        <dbReference type="Proteomes" id="UP000815325"/>
    </source>
</evidence>
<evidence type="ECO:0000256" key="4">
    <source>
        <dbReference type="ARBA" id="ARBA00023136"/>
    </source>
</evidence>
<evidence type="ECO:0000313" key="5">
    <source>
        <dbReference type="EMBL" id="KAF5841576.1"/>
    </source>
</evidence>
<dbReference type="Proteomes" id="UP000815325">
    <property type="component" value="Unassembled WGS sequence"/>
</dbReference>
<organism evidence="5 6">
    <name type="scientific">Dunaliella salina</name>
    <name type="common">Green alga</name>
    <name type="synonym">Protococcus salinus</name>
    <dbReference type="NCBI Taxonomy" id="3046"/>
    <lineage>
        <taxon>Eukaryota</taxon>
        <taxon>Viridiplantae</taxon>
        <taxon>Chlorophyta</taxon>
        <taxon>core chlorophytes</taxon>
        <taxon>Chlorophyceae</taxon>
        <taxon>CS clade</taxon>
        <taxon>Chlamydomonadales</taxon>
        <taxon>Dunaliellaceae</taxon>
        <taxon>Dunaliella</taxon>
    </lineage>
</organism>
<name>A0ABQ7H439_DUNSA</name>
<accession>A0ABQ7H439</accession>
<dbReference type="PANTHER" id="PTHR11662">
    <property type="entry name" value="SOLUTE CARRIER FAMILY 17"/>
    <property type="match status" value="1"/>
</dbReference>
<keyword evidence="6" id="KW-1185">Reference proteome</keyword>
<dbReference type="SUPFAM" id="SSF103473">
    <property type="entry name" value="MFS general substrate transporter"/>
    <property type="match status" value="1"/>
</dbReference>
<dbReference type="PANTHER" id="PTHR11662:SF446">
    <property type="entry name" value="SODIUM-DEPENDENT PHOSPHATE TRANSPORT PROTEIN 1, CHLOROPLASTIC"/>
    <property type="match status" value="1"/>
</dbReference>
<dbReference type="InterPro" id="IPR050382">
    <property type="entry name" value="MFS_Na/Anion_cotransporter"/>
</dbReference>
<reference evidence="5" key="1">
    <citation type="submission" date="2017-08" db="EMBL/GenBank/DDBJ databases">
        <authorList>
            <person name="Polle J.E."/>
            <person name="Barry K."/>
            <person name="Cushman J."/>
            <person name="Schmutz J."/>
            <person name="Tran D."/>
            <person name="Hathwaick L.T."/>
            <person name="Yim W.C."/>
            <person name="Jenkins J."/>
            <person name="Mckie-Krisberg Z.M."/>
            <person name="Prochnik S."/>
            <person name="Lindquist E."/>
            <person name="Dockter R.B."/>
            <person name="Adam C."/>
            <person name="Molina H."/>
            <person name="Bunkerborg J."/>
            <person name="Jin E."/>
            <person name="Buchheim M."/>
            <person name="Magnuson J."/>
        </authorList>
    </citation>
    <scope>NUCLEOTIDE SEQUENCE</scope>
    <source>
        <strain evidence="5">CCAP 19/18</strain>
    </source>
</reference>
<evidence type="ECO:0000256" key="2">
    <source>
        <dbReference type="ARBA" id="ARBA00022692"/>
    </source>
</evidence>
<dbReference type="EMBL" id="MU069482">
    <property type="protein sequence ID" value="KAF5841576.1"/>
    <property type="molecule type" value="Genomic_DNA"/>
</dbReference>
<evidence type="ECO:0000256" key="1">
    <source>
        <dbReference type="ARBA" id="ARBA00004141"/>
    </source>
</evidence>
<gene>
    <name evidence="5" type="ORF">DUNSADRAFT_12274</name>
</gene>
<keyword evidence="4" id="KW-0472">Membrane</keyword>
<keyword evidence="2" id="KW-0812">Transmembrane</keyword>
<dbReference type="Gene3D" id="1.20.1250.20">
    <property type="entry name" value="MFS general substrate transporter like domains"/>
    <property type="match status" value="1"/>
</dbReference>
<comment type="caution">
    <text evidence="5">The sequence shown here is derived from an EMBL/GenBank/DDBJ whole genome shotgun (WGS) entry which is preliminary data.</text>
</comment>
<comment type="subcellular location">
    <subcellularLocation>
        <location evidence="1">Membrane</location>
        <topology evidence="1">Multi-pass membrane protein</topology>
    </subcellularLocation>
</comment>
<dbReference type="InterPro" id="IPR036259">
    <property type="entry name" value="MFS_trans_sf"/>
</dbReference>
<evidence type="ECO:0000256" key="3">
    <source>
        <dbReference type="ARBA" id="ARBA00022989"/>
    </source>
</evidence>
<protein>
    <submittedName>
        <fullName evidence="5">Uncharacterized protein</fullName>
    </submittedName>
</protein>